<organism evidence="6 7">
    <name type="scientific">Shewanella dokdonensis</name>
    <dbReference type="NCBI Taxonomy" id="712036"/>
    <lineage>
        <taxon>Bacteria</taxon>
        <taxon>Pseudomonadati</taxon>
        <taxon>Pseudomonadota</taxon>
        <taxon>Gammaproteobacteria</taxon>
        <taxon>Alteromonadales</taxon>
        <taxon>Shewanellaceae</taxon>
        <taxon>Shewanella</taxon>
    </lineage>
</organism>
<proteinExistence type="predicted"/>
<feature type="DNA-binding region" description="H-T-H motif" evidence="4">
    <location>
        <begin position="42"/>
        <end position="61"/>
    </location>
</feature>
<keyword evidence="3" id="KW-0804">Transcription</keyword>
<dbReference type="EMBL" id="CP074572">
    <property type="protein sequence ID" value="QVK24467.1"/>
    <property type="molecule type" value="Genomic_DNA"/>
</dbReference>
<evidence type="ECO:0000313" key="6">
    <source>
        <dbReference type="EMBL" id="QVK24467.1"/>
    </source>
</evidence>
<feature type="domain" description="HTH tetR-type" evidence="5">
    <location>
        <begin position="19"/>
        <end position="79"/>
    </location>
</feature>
<protein>
    <submittedName>
        <fullName evidence="6">TetR/AcrR family transcriptional regulator</fullName>
    </submittedName>
</protein>
<dbReference type="RefSeq" id="WP_213683055.1">
    <property type="nucleotide sequence ID" value="NZ_CP074572.1"/>
</dbReference>
<evidence type="ECO:0000259" key="5">
    <source>
        <dbReference type="PROSITE" id="PS50977"/>
    </source>
</evidence>
<dbReference type="Gene3D" id="1.10.357.10">
    <property type="entry name" value="Tetracycline Repressor, domain 2"/>
    <property type="match status" value="1"/>
</dbReference>
<dbReference type="SUPFAM" id="SSF46689">
    <property type="entry name" value="Homeodomain-like"/>
    <property type="match status" value="1"/>
</dbReference>
<evidence type="ECO:0000256" key="4">
    <source>
        <dbReference type="PROSITE-ProRule" id="PRU00335"/>
    </source>
</evidence>
<evidence type="ECO:0000256" key="3">
    <source>
        <dbReference type="ARBA" id="ARBA00023163"/>
    </source>
</evidence>
<accession>A0ABX8DI85</accession>
<dbReference type="PROSITE" id="PS50977">
    <property type="entry name" value="HTH_TETR_2"/>
    <property type="match status" value="1"/>
</dbReference>
<gene>
    <name evidence="6" type="ORF">KHX94_08390</name>
</gene>
<evidence type="ECO:0000256" key="1">
    <source>
        <dbReference type="ARBA" id="ARBA00023015"/>
    </source>
</evidence>
<dbReference type="PANTHER" id="PTHR30055:SF234">
    <property type="entry name" value="HTH-TYPE TRANSCRIPTIONAL REGULATOR BETI"/>
    <property type="match status" value="1"/>
</dbReference>
<keyword evidence="2 4" id="KW-0238">DNA-binding</keyword>
<dbReference type="Pfam" id="PF00440">
    <property type="entry name" value="TetR_N"/>
    <property type="match status" value="1"/>
</dbReference>
<dbReference type="InterPro" id="IPR050109">
    <property type="entry name" value="HTH-type_TetR-like_transc_reg"/>
</dbReference>
<dbReference type="PANTHER" id="PTHR30055">
    <property type="entry name" value="HTH-TYPE TRANSCRIPTIONAL REGULATOR RUTR"/>
    <property type="match status" value="1"/>
</dbReference>
<evidence type="ECO:0000256" key="2">
    <source>
        <dbReference type="ARBA" id="ARBA00023125"/>
    </source>
</evidence>
<dbReference type="Proteomes" id="UP000676428">
    <property type="component" value="Chromosome"/>
</dbReference>
<keyword evidence="1" id="KW-0805">Transcription regulation</keyword>
<sequence>MSNSTTPPKRRGRRQRNELSGREALLSAAIKAFAQHGYEAASLRAIAASAGVDVALCARLFGNKANLWQAVLDTVAETFEQQHRATFAAIDVLADSHPYQAMYQFIEFHTHFTVQNPELSAFSCKKPPCHPNAQPLSNGKLLSPCNDRCLRLSQKLKQPR</sequence>
<keyword evidence="7" id="KW-1185">Reference proteome</keyword>
<dbReference type="InterPro" id="IPR001647">
    <property type="entry name" value="HTH_TetR"/>
</dbReference>
<name>A0ABX8DI85_9GAMM</name>
<reference evidence="6 7" key="1">
    <citation type="journal article" date="2012" name="Int. J. Syst. Evol. Microbiol.">
        <title>Shewanella dokdonensis sp. nov., isolated from seawater.</title>
        <authorList>
            <person name="Sung H.R."/>
            <person name="Yoon J.H."/>
            <person name="Ghim S.Y."/>
        </authorList>
    </citation>
    <scope>NUCLEOTIDE SEQUENCE [LARGE SCALE GENOMIC DNA]</scope>
    <source>
        <strain evidence="6 7">DSM 23626</strain>
    </source>
</reference>
<evidence type="ECO:0000313" key="7">
    <source>
        <dbReference type="Proteomes" id="UP000676428"/>
    </source>
</evidence>
<dbReference type="InterPro" id="IPR009057">
    <property type="entry name" value="Homeodomain-like_sf"/>
</dbReference>